<feature type="domain" description="Xylanolytic transcriptional activator regulatory" evidence="5">
    <location>
        <begin position="33"/>
        <end position="175"/>
    </location>
</feature>
<accession>A0A072P109</accession>
<dbReference type="CDD" id="cd12148">
    <property type="entry name" value="fungal_TF_MHR"/>
    <property type="match status" value="1"/>
</dbReference>
<dbReference type="OrthoDB" id="1747771at2759"/>
<dbReference type="GO" id="GO:0003677">
    <property type="term" value="F:DNA binding"/>
    <property type="evidence" value="ECO:0007669"/>
    <property type="project" value="UniProtKB-KW"/>
</dbReference>
<dbReference type="GeneID" id="25285415"/>
<keyword evidence="2" id="KW-0479">Metal-binding</keyword>
<reference evidence="6 7" key="1">
    <citation type="submission" date="2013-03" db="EMBL/GenBank/DDBJ databases">
        <title>The Genome Sequence of Exophiala aquamarina CBS 119918.</title>
        <authorList>
            <consortium name="The Broad Institute Genomics Platform"/>
            <person name="Cuomo C."/>
            <person name="de Hoog S."/>
            <person name="Gorbushina A."/>
            <person name="Walker B."/>
            <person name="Young S.K."/>
            <person name="Zeng Q."/>
            <person name="Gargeya S."/>
            <person name="Fitzgerald M."/>
            <person name="Haas B."/>
            <person name="Abouelleil A."/>
            <person name="Allen A.W."/>
            <person name="Alvarado L."/>
            <person name="Arachchi H.M."/>
            <person name="Berlin A.M."/>
            <person name="Chapman S.B."/>
            <person name="Gainer-Dewar J."/>
            <person name="Goldberg J."/>
            <person name="Griggs A."/>
            <person name="Gujja S."/>
            <person name="Hansen M."/>
            <person name="Howarth C."/>
            <person name="Imamovic A."/>
            <person name="Ireland A."/>
            <person name="Larimer J."/>
            <person name="McCowan C."/>
            <person name="Murphy C."/>
            <person name="Pearson M."/>
            <person name="Poon T.W."/>
            <person name="Priest M."/>
            <person name="Roberts A."/>
            <person name="Saif S."/>
            <person name="Shea T."/>
            <person name="Sisk P."/>
            <person name="Sykes S."/>
            <person name="Wortman J."/>
            <person name="Nusbaum C."/>
            <person name="Birren B."/>
        </authorList>
    </citation>
    <scope>NUCLEOTIDE SEQUENCE [LARGE SCALE GENOMIC DNA]</scope>
    <source>
        <strain evidence="6 7">CBS 119918</strain>
    </source>
</reference>
<keyword evidence="7" id="KW-1185">Reference proteome</keyword>
<evidence type="ECO:0000256" key="3">
    <source>
        <dbReference type="ARBA" id="ARBA00023125"/>
    </source>
</evidence>
<dbReference type="Pfam" id="PF04082">
    <property type="entry name" value="Fungal_trans"/>
    <property type="match status" value="1"/>
</dbReference>
<evidence type="ECO:0000256" key="1">
    <source>
        <dbReference type="ARBA" id="ARBA00004123"/>
    </source>
</evidence>
<sequence length="178" mass="19521">MDEHSVTAPGRVPLIDPCTIGFPDRTTTIALLDSFLSSVHTIFTSVHANLCRQFYAKLFVTGVTAISDGNRVTHLAILALGWHASMVASPLTAPFPGHPQPQLPWADSSKPMLGEHLYKSAHDITFGTISQSSIGALTSLISLTLYEQTTRRFETAWAIFGICMRHAQALRLHRELPD</sequence>
<evidence type="ECO:0000313" key="6">
    <source>
        <dbReference type="EMBL" id="KEF53536.1"/>
    </source>
</evidence>
<dbReference type="InterPro" id="IPR050987">
    <property type="entry name" value="AtrR-like"/>
</dbReference>
<keyword evidence="4" id="KW-0539">Nucleus</keyword>
<protein>
    <recommendedName>
        <fullName evidence="5">Xylanolytic transcriptional activator regulatory domain-containing protein</fullName>
    </recommendedName>
</protein>
<dbReference type="PANTHER" id="PTHR46910:SF3">
    <property type="entry name" value="HALOTOLERANCE PROTEIN 9-RELATED"/>
    <property type="match status" value="1"/>
</dbReference>
<dbReference type="GO" id="GO:0006351">
    <property type="term" value="P:DNA-templated transcription"/>
    <property type="evidence" value="ECO:0007669"/>
    <property type="project" value="InterPro"/>
</dbReference>
<dbReference type="AlphaFoldDB" id="A0A072P109"/>
<dbReference type="HOGENOM" id="CLU_1510609_0_0_1"/>
<evidence type="ECO:0000256" key="4">
    <source>
        <dbReference type="ARBA" id="ARBA00023242"/>
    </source>
</evidence>
<evidence type="ECO:0000259" key="5">
    <source>
        <dbReference type="Pfam" id="PF04082"/>
    </source>
</evidence>
<dbReference type="Proteomes" id="UP000027920">
    <property type="component" value="Unassembled WGS sequence"/>
</dbReference>
<comment type="subcellular location">
    <subcellularLocation>
        <location evidence="1">Nucleus</location>
    </subcellularLocation>
</comment>
<proteinExistence type="predicted"/>
<evidence type="ECO:0000313" key="7">
    <source>
        <dbReference type="Proteomes" id="UP000027920"/>
    </source>
</evidence>
<dbReference type="GO" id="GO:0008270">
    <property type="term" value="F:zinc ion binding"/>
    <property type="evidence" value="ECO:0007669"/>
    <property type="project" value="InterPro"/>
</dbReference>
<dbReference type="PANTHER" id="PTHR46910">
    <property type="entry name" value="TRANSCRIPTION FACTOR PDR1"/>
    <property type="match status" value="1"/>
</dbReference>
<dbReference type="GO" id="GO:0003700">
    <property type="term" value="F:DNA-binding transcription factor activity"/>
    <property type="evidence" value="ECO:0007669"/>
    <property type="project" value="InterPro"/>
</dbReference>
<comment type="caution">
    <text evidence="6">The sequence shown here is derived from an EMBL/GenBank/DDBJ whole genome shotgun (WGS) entry which is preliminary data.</text>
</comment>
<dbReference type="EMBL" id="AMGV01000013">
    <property type="protein sequence ID" value="KEF53536.1"/>
    <property type="molecule type" value="Genomic_DNA"/>
</dbReference>
<dbReference type="InterPro" id="IPR007219">
    <property type="entry name" value="XnlR_reg_dom"/>
</dbReference>
<dbReference type="GO" id="GO:0005634">
    <property type="term" value="C:nucleus"/>
    <property type="evidence" value="ECO:0007669"/>
    <property type="project" value="UniProtKB-SubCell"/>
</dbReference>
<keyword evidence="3" id="KW-0238">DNA-binding</keyword>
<dbReference type="VEuPathDB" id="FungiDB:A1O9_10511"/>
<dbReference type="RefSeq" id="XP_013256126.1">
    <property type="nucleotide sequence ID" value="XM_013400672.1"/>
</dbReference>
<gene>
    <name evidence="6" type="ORF">A1O9_10511</name>
</gene>
<evidence type="ECO:0000256" key="2">
    <source>
        <dbReference type="ARBA" id="ARBA00022723"/>
    </source>
</evidence>
<organism evidence="6 7">
    <name type="scientific">Exophiala aquamarina CBS 119918</name>
    <dbReference type="NCBI Taxonomy" id="1182545"/>
    <lineage>
        <taxon>Eukaryota</taxon>
        <taxon>Fungi</taxon>
        <taxon>Dikarya</taxon>
        <taxon>Ascomycota</taxon>
        <taxon>Pezizomycotina</taxon>
        <taxon>Eurotiomycetes</taxon>
        <taxon>Chaetothyriomycetidae</taxon>
        <taxon>Chaetothyriales</taxon>
        <taxon>Herpotrichiellaceae</taxon>
        <taxon>Exophiala</taxon>
    </lineage>
</organism>
<name>A0A072P109_9EURO</name>